<evidence type="ECO:0000313" key="7">
    <source>
        <dbReference type="Proteomes" id="UP000292648"/>
    </source>
</evidence>
<evidence type="ECO:0000256" key="2">
    <source>
        <dbReference type="ARBA" id="ARBA00022679"/>
    </source>
</evidence>
<keyword evidence="4" id="KW-0963">Cytoplasm</keyword>
<dbReference type="EC" id="2.3.1.31" evidence="4"/>
<dbReference type="PANTHER" id="PTHR20919">
    <property type="entry name" value="HOMOSERINE O-SUCCINYLTRANSFERASE"/>
    <property type="match status" value="1"/>
</dbReference>
<dbReference type="GO" id="GO:0005737">
    <property type="term" value="C:cytoplasm"/>
    <property type="evidence" value="ECO:0007669"/>
    <property type="project" value="UniProtKB-SubCell"/>
</dbReference>
<comment type="pathway">
    <text evidence="4">Amino-acid biosynthesis; L-methionine biosynthesis via de novo pathway; O-acetyl-L-homoserine from L-homoserine: step 1/1.</text>
</comment>
<feature type="active site" evidence="4">
    <location>
        <position position="230"/>
    </location>
</feature>
<dbReference type="CDD" id="cd03131">
    <property type="entry name" value="GATase1_HTS"/>
    <property type="match status" value="1"/>
</dbReference>
<comment type="subcellular location">
    <subcellularLocation>
        <location evidence="4">Cytoplasm</location>
    </subcellularLocation>
</comment>
<evidence type="ECO:0000313" key="6">
    <source>
        <dbReference type="EMBL" id="TBX40592.1"/>
    </source>
</evidence>
<reference evidence="6 7" key="1">
    <citation type="submission" date="2019-01" db="EMBL/GenBank/DDBJ databases">
        <title>Draft genome sequence of Lactobacillus paraplantarum OSY-TC318, a Producer of the novel lantibiotic Paraplantaracin TC318.</title>
        <authorList>
            <person name="Hussein W.E."/>
            <person name="Huang E."/>
            <person name="Yousef A.E."/>
        </authorList>
    </citation>
    <scope>NUCLEOTIDE SEQUENCE [LARGE SCALE GENOMIC DNA]</scope>
    <source>
        <strain evidence="6 7">OSY-TC318</strain>
    </source>
</reference>
<dbReference type="PIRSF" id="PIRSF000450">
    <property type="entry name" value="H_ser_succinyltr"/>
    <property type="match status" value="1"/>
</dbReference>
<proteinExistence type="inferred from homology"/>
<dbReference type="GO" id="GO:0009086">
    <property type="term" value="P:methionine biosynthetic process"/>
    <property type="evidence" value="ECO:0007669"/>
    <property type="project" value="UniProtKB-UniRule"/>
</dbReference>
<dbReference type="HAMAP" id="MF_00295">
    <property type="entry name" value="MetA_acyltransf"/>
    <property type="match status" value="1"/>
</dbReference>
<dbReference type="GO" id="GO:0008899">
    <property type="term" value="F:homoserine O-succinyltransferase activity"/>
    <property type="evidence" value="ECO:0007669"/>
    <property type="project" value="UniProtKB-UniRule"/>
</dbReference>
<keyword evidence="4" id="KW-0486">Methionine biosynthesis</keyword>
<dbReference type="Gene3D" id="3.40.50.880">
    <property type="match status" value="1"/>
</dbReference>
<dbReference type="UniPathway" id="UPA00051">
    <property type="reaction ID" value="UER00074"/>
</dbReference>
<dbReference type="RefSeq" id="WP_131510118.1">
    <property type="nucleotide sequence ID" value="NZ_CP118745.1"/>
</dbReference>
<dbReference type="GO" id="GO:0004414">
    <property type="term" value="F:homoserine O-acetyltransferase activity"/>
    <property type="evidence" value="ECO:0007669"/>
    <property type="project" value="UniProtKB-EC"/>
</dbReference>
<dbReference type="PANTHER" id="PTHR20919:SF0">
    <property type="entry name" value="HOMOSERINE O-SUCCINYLTRANSFERASE"/>
    <property type="match status" value="1"/>
</dbReference>
<keyword evidence="2 4" id="KW-0808">Transferase</keyword>
<organism evidence="6 7">
    <name type="scientific">Lactiplantibacillus paraplantarum</name>
    <dbReference type="NCBI Taxonomy" id="60520"/>
    <lineage>
        <taxon>Bacteria</taxon>
        <taxon>Bacillati</taxon>
        <taxon>Bacillota</taxon>
        <taxon>Bacilli</taxon>
        <taxon>Lactobacillales</taxon>
        <taxon>Lactobacillaceae</taxon>
        <taxon>Lactiplantibacillus</taxon>
    </lineage>
</organism>
<dbReference type="Pfam" id="PF04204">
    <property type="entry name" value="HTS"/>
    <property type="match status" value="1"/>
</dbReference>
<keyword evidence="1 4" id="KW-0028">Amino-acid biosynthesis</keyword>
<feature type="active site" description="Proton acceptor" evidence="4">
    <location>
        <position position="228"/>
    </location>
</feature>
<accession>A0A4Q9XZW5</accession>
<feature type="active site" description="Acyl-thioester intermediate" evidence="4 5">
    <location>
        <position position="134"/>
    </location>
</feature>
<name>A0A4Q9XZW5_9LACO</name>
<gene>
    <name evidence="4" type="primary">metAA</name>
    <name evidence="6" type="ORF">EUZ87_10685</name>
</gene>
<feature type="binding site" evidence="4">
    <location>
        <position position="186"/>
    </location>
    <ligand>
        <name>substrate</name>
    </ligand>
</feature>
<feature type="site" description="Important for acyl-CoA specificity" evidence="4">
    <location>
        <position position="103"/>
    </location>
</feature>
<feature type="binding site" evidence="4">
    <location>
        <position position="155"/>
    </location>
    <ligand>
        <name>substrate</name>
    </ligand>
</feature>
<feature type="site" description="Important for substrate specificity" evidence="4">
    <location>
        <position position="186"/>
    </location>
</feature>
<comment type="caution">
    <text evidence="6">The sequence shown here is derived from an EMBL/GenBank/DDBJ whole genome shotgun (WGS) entry which is preliminary data.</text>
</comment>
<comment type="caution">
    <text evidence="4">Lacks conserved residue(s) required for the propagation of feature annotation.</text>
</comment>
<comment type="catalytic activity">
    <reaction evidence="4">
        <text>L-homoserine + acetyl-CoA = O-acetyl-L-homoserine + CoA</text>
        <dbReference type="Rhea" id="RHEA:13701"/>
        <dbReference type="ChEBI" id="CHEBI:57287"/>
        <dbReference type="ChEBI" id="CHEBI:57288"/>
        <dbReference type="ChEBI" id="CHEBI:57476"/>
        <dbReference type="ChEBI" id="CHEBI:57716"/>
        <dbReference type="EC" id="2.3.1.31"/>
    </reaction>
</comment>
<dbReference type="InterPro" id="IPR029062">
    <property type="entry name" value="Class_I_gatase-like"/>
</dbReference>
<comment type="similarity">
    <text evidence="4">Belongs to the MetA family.</text>
</comment>
<keyword evidence="3 4" id="KW-0012">Acyltransferase</keyword>
<evidence type="ECO:0000256" key="5">
    <source>
        <dbReference type="PIRSR" id="PIRSR000450-1"/>
    </source>
</evidence>
<evidence type="ECO:0000256" key="3">
    <source>
        <dbReference type="ARBA" id="ARBA00023315"/>
    </source>
</evidence>
<comment type="function">
    <text evidence="4">Transfers an acetyl group from acetyl-CoA to L-homoserine, forming acetyl-L-homoserine.</text>
</comment>
<dbReference type="SUPFAM" id="SSF52317">
    <property type="entry name" value="Class I glutamine amidotransferase-like"/>
    <property type="match status" value="1"/>
</dbReference>
<protein>
    <recommendedName>
        <fullName evidence="4">Homoserine O-acetyltransferase</fullName>
        <shortName evidence="4">HAT</shortName>
        <ecNumber evidence="4">2.3.1.31</ecNumber>
    </recommendedName>
    <alternativeName>
        <fullName evidence="4">Homoserine transacetylase</fullName>
        <shortName evidence="4">HTA</shortName>
    </alternativeName>
</protein>
<dbReference type="GeneID" id="79807993"/>
<dbReference type="InterPro" id="IPR033752">
    <property type="entry name" value="MetA_family"/>
</dbReference>
<dbReference type="AlphaFoldDB" id="A0A4Q9XZW5"/>
<feature type="binding site" evidence="4">
    <location>
        <position position="242"/>
    </location>
    <ligand>
        <name>substrate</name>
    </ligand>
</feature>
<dbReference type="EMBL" id="SEHH01000075">
    <property type="protein sequence ID" value="TBX40592.1"/>
    <property type="molecule type" value="Genomic_DNA"/>
</dbReference>
<dbReference type="Proteomes" id="UP000292648">
    <property type="component" value="Unassembled WGS sequence"/>
</dbReference>
<evidence type="ECO:0000256" key="1">
    <source>
        <dbReference type="ARBA" id="ARBA00022605"/>
    </source>
</evidence>
<evidence type="ECO:0000256" key="4">
    <source>
        <dbReference type="HAMAP-Rule" id="MF_00295"/>
    </source>
</evidence>
<sequence>MTVTANNGLLAARGEWESADNQVNSQSKQILILNLMPTKLTTERQFLKRFAAGTTDVTVTFMYPASHQFKSLPQAVIAAHYVTLADIYDQYFDGLIVTGAPVETLPFERVDYWRELLVIIDWAQRHVSQTLFECWAAQAGLYAQFGIAKRLVAHKIFGIYRATNTDVKSPLINGLSAGGLLKMPQSRHTALVMPEQLPNGLQVVADNPQVGPLVLTAPKQHAVYVTGHPEYERQTLADEYFRDRRKHLPIQLPEHYFATERLTTVDYSWQTASDRLYQNWLATLNLTKVGY</sequence>